<proteinExistence type="predicted"/>
<dbReference type="InterPro" id="IPR006580">
    <property type="entry name" value="Znf_TTF"/>
</dbReference>
<reference evidence="2 3" key="1">
    <citation type="submission" date="2023-02" db="EMBL/GenBank/DDBJ databases">
        <title>LHISI_Scaffold_Assembly.</title>
        <authorList>
            <person name="Stuart O.P."/>
            <person name="Cleave R."/>
            <person name="Magrath M.J.L."/>
            <person name="Mikheyev A.S."/>
        </authorList>
    </citation>
    <scope>NUCLEOTIDE SEQUENCE [LARGE SCALE GENOMIC DNA]</scope>
    <source>
        <strain evidence="2">Daus_M_001</strain>
        <tissue evidence="2">Leg muscle</tissue>
    </source>
</reference>
<protein>
    <recommendedName>
        <fullName evidence="1">TTF-type domain-containing protein</fullName>
    </recommendedName>
</protein>
<feature type="domain" description="TTF-type" evidence="1">
    <location>
        <begin position="49"/>
        <end position="126"/>
    </location>
</feature>
<gene>
    <name evidence="2" type="ORF">PR048_026386</name>
</gene>
<name>A0ABQ9GL76_9NEOP</name>
<dbReference type="SMART" id="SM00597">
    <property type="entry name" value="ZnF_TTF"/>
    <property type="match status" value="1"/>
</dbReference>
<evidence type="ECO:0000313" key="2">
    <source>
        <dbReference type="EMBL" id="KAJ8872770.1"/>
    </source>
</evidence>
<sequence length="225" mass="25669">MKRFLVKLAAKEDSGFSGQASVGKNVADELSPCIKILRVELTATSSDDRKMLFQSSWYDKFSWLEYSVKQDAVFCFVCRHFAVKDNVCEDVLDHGYSGWKYIGNMTNKHENSKLSTKDGYKRNSLDQSQSKLMITLLLEELYFVLNKILVCRDTETVWIKVITDTVRAVVKRQPSPNTSTIKIICLKIQNTLLANTIIVNKPRDEGLTGQVSICIQYLHNSEIKE</sequence>
<comment type="caution">
    <text evidence="2">The sequence shown here is derived from an EMBL/GenBank/DDBJ whole genome shotgun (WGS) entry which is preliminary data.</text>
</comment>
<evidence type="ECO:0000259" key="1">
    <source>
        <dbReference type="SMART" id="SM00597"/>
    </source>
</evidence>
<organism evidence="2 3">
    <name type="scientific">Dryococelus australis</name>
    <dbReference type="NCBI Taxonomy" id="614101"/>
    <lineage>
        <taxon>Eukaryota</taxon>
        <taxon>Metazoa</taxon>
        <taxon>Ecdysozoa</taxon>
        <taxon>Arthropoda</taxon>
        <taxon>Hexapoda</taxon>
        <taxon>Insecta</taxon>
        <taxon>Pterygota</taxon>
        <taxon>Neoptera</taxon>
        <taxon>Polyneoptera</taxon>
        <taxon>Phasmatodea</taxon>
        <taxon>Verophasmatodea</taxon>
        <taxon>Anareolatae</taxon>
        <taxon>Phasmatidae</taxon>
        <taxon>Eurycanthinae</taxon>
        <taxon>Dryococelus</taxon>
    </lineage>
</organism>
<dbReference type="Proteomes" id="UP001159363">
    <property type="component" value="Chromosome 10"/>
</dbReference>
<accession>A0ABQ9GL76</accession>
<evidence type="ECO:0000313" key="3">
    <source>
        <dbReference type="Proteomes" id="UP001159363"/>
    </source>
</evidence>
<keyword evidence="3" id="KW-1185">Reference proteome</keyword>
<dbReference type="EMBL" id="JARBHB010000011">
    <property type="protein sequence ID" value="KAJ8872770.1"/>
    <property type="molecule type" value="Genomic_DNA"/>
</dbReference>